<comment type="caution">
    <text evidence="3">The sequence shown here is derived from an EMBL/GenBank/DDBJ whole genome shotgun (WGS) entry which is preliminary data.</text>
</comment>
<evidence type="ECO:0000256" key="2">
    <source>
        <dbReference type="SAM" id="MobiDB-lite"/>
    </source>
</evidence>
<keyword evidence="1" id="KW-0175">Coiled coil</keyword>
<feature type="region of interest" description="Disordered" evidence="2">
    <location>
        <begin position="504"/>
        <end position="524"/>
    </location>
</feature>
<feature type="coiled-coil region" evidence="1">
    <location>
        <begin position="138"/>
        <end position="235"/>
    </location>
</feature>
<dbReference type="Gene3D" id="1.20.5.4820">
    <property type="match status" value="1"/>
</dbReference>
<feature type="coiled-coil region" evidence="1">
    <location>
        <begin position="549"/>
        <end position="799"/>
    </location>
</feature>
<dbReference type="AlphaFoldDB" id="A0ABD0JHA8"/>
<proteinExistence type="predicted"/>
<dbReference type="PANTHER" id="PTHR45615:SF36">
    <property type="entry name" value="MYOSIN HEAVY CHAIN-LIKE, ISOFORM B-RELATED"/>
    <property type="match status" value="1"/>
</dbReference>
<accession>A0ABD0JHA8</accession>
<dbReference type="Gene3D" id="1.20.5.340">
    <property type="match status" value="1"/>
</dbReference>
<name>A0ABD0JHA8_9CAEN</name>
<dbReference type="PROSITE" id="PS50096">
    <property type="entry name" value="IQ"/>
    <property type="match status" value="1"/>
</dbReference>
<feature type="compositionally biased region" description="Basic and acidic residues" evidence="2">
    <location>
        <begin position="514"/>
        <end position="523"/>
    </location>
</feature>
<feature type="non-terminal residue" evidence="3">
    <location>
        <position position="874"/>
    </location>
</feature>
<dbReference type="Proteomes" id="UP001519460">
    <property type="component" value="Unassembled WGS sequence"/>
</dbReference>
<dbReference type="EMBL" id="JACVVK020000439">
    <property type="protein sequence ID" value="KAK7474334.1"/>
    <property type="molecule type" value="Genomic_DNA"/>
</dbReference>
<dbReference type="SUPFAM" id="SSF52540">
    <property type="entry name" value="P-loop containing nucleoside triphosphate hydrolases"/>
    <property type="match status" value="1"/>
</dbReference>
<organism evidence="3 4">
    <name type="scientific">Batillaria attramentaria</name>
    <dbReference type="NCBI Taxonomy" id="370345"/>
    <lineage>
        <taxon>Eukaryota</taxon>
        <taxon>Metazoa</taxon>
        <taxon>Spiralia</taxon>
        <taxon>Lophotrochozoa</taxon>
        <taxon>Mollusca</taxon>
        <taxon>Gastropoda</taxon>
        <taxon>Caenogastropoda</taxon>
        <taxon>Sorbeoconcha</taxon>
        <taxon>Cerithioidea</taxon>
        <taxon>Batillariidae</taxon>
        <taxon>Batillaria</taxon>
    </lineage>
</organism>
<feature type="region of interest" description="Disordered" evidence="2">
    <location>
        <begin position="809"/>
        <end position="874"/>
    </location>
</feature>
<keyword evidence="4" id="KW-1185">Reference proteome</keyword>
<evidence type="ECO:0000256" key="1">
    <source>
        <dbReference type="SAM" id="Coils"/>
    </source>
</evidence>
<reference evidence="3 4" key="1">
    <citation type="journal article" date="2023" name="Sci. Data">
        <title>Genome assembly of the Korean intertidal mud-creeper Batillaria attramentaria.</title>
        <authorList>
            <person name="Patra A.K."/>
            <person name="Ho P.T."/>
            <person name="Jun S."/>
            <person name="Lee S.J."/>
            <person name="Kim Y."/>
            <person name="Won Y.J."/>
        </authorList>
    </citation>
    <scope>NUCLEOTIDE SEQUENCE [LARGE SCALE GENOMIC DNA]</scope>
    <source>
        <strain evidence="3">Wonlab-2016</strain>
    </source>
</reference>
<dbReference type="PANTHER" id="PTHR45615">
    <property type="entry name" value="MYOSIN HEAVY CHAIN, NON-MUSCLE"/>
    <property type="match status" value="1"/>
</dbReference>
<gene>
    <name evidence="3" type="ORF">BaRGS_00034382</name>
</gene>
<dbReference type="InterPro" id="IPR027417">
    <property type="entry name" value="P-loop_NTPase"/>
</dbReference>
<evidence type="ECO:0000313" key="4">
    <source>
        <dbReference type="Proteomes" id="UP001519460"/>
    </source>
</evidence>
<protein>
    <recommendedName>
        <fullName evidence="5">Myosin motor domain-containing protein</fullName>
    </recommendedName>
</protein>
<feature type="compositionally biased region" description="Acidic residues" evidence="2">
    <location>
        <begin position="809"/>
        <end position="835"/>
    </location>
</feature>
<feature type="compositionally biased region" description="Low complexity" evidence="2">
    <location>
        <begin position="848"/>
        <end position="861"/>
    </location>
</feature>
<evidence type="ECO:0008006" key="5">
    <source>
        <dbReference type="Google" id="ProtNLM"/>
    </source>
</evidence>
<evidence type="ECO:0000313" key="3">
    <source>
        <dbReference type="EMBL" id="KAK7474334.1"/>
    </source>
</evidence>
<sequence length="874" mass="102540">MRSSVRPEGIPGAGGKACRPVERPLNYGDNLFIESAAGVFRVSATGFKTVLQRVEGLRVFFRPGVLSQLEAGRDEKLTGIVTQFQALCRGYLGRKKTEKLRVQHLATRCIQRNVRKYMLIREWPWWKLYTKVKPILNVHRTEEELLEAQAELEAMKTKVEKLEKERNEYKAACEKLETRLAEVTADLMEENTTSTQASEMLEAETAERMRLEKELKDLQAKYAPLKRQNEKLQMEVMQTRVWQAQSLEEELEDEVDGNASVYKERCEKLLRELQMTKKQMQQRHEEEMEQELQSRKMVEKRLHEAVEEAEEQRRQVQVAKKKTQRLTAEMHDIKLHLEEQMARNNELERKQRRFDNELSMAHEDVREEKHMREKLQKERDQLLSEKYSLEQTVQSLRMDQDSAAEKAERLEKELNDILVSGKDNSEVVSLKRNKHELELKLREQEEELDDQAGQIQQLEQSKLRLEMNLERIKQQHKKLRQMESQLEEEYEEKRRVMEEKANLERQLNQLGNREPARDRESEKRLRRNLKKTKALLHDAGTMLAKQKNIEGAKTQIATLRSQLDDAEFSSNAAVKAKKRMELEIQDLHQQIEELSRSKQEVEAKNMVLMREKADVQSQLEENEEDMAELMKKYKAAVQQQSVDQITLTDQLQQIEELTRERDQLRQQVSDLTARVQSYEEGSVDKHTVTRLETKLRDYESRVELEQSQRQRLETQVARLKEQIEKQSSEKEDLSTNRITAEEVSKRAQKQLRDLREELAEAQRKELEVAHKYKEQEHEVEALQEELAQCRADLKLAFRRITDLQAALEEELDSDEDSLNLDDSDLDDDSEDDDLDTYLGNHHGAGRHSTSTYSSPRSMSTSGVTVKSAHNEEDE</sequence>